<dbReference type="GO" id="GO:0006817">
    <property type="term" value="P:phosphate ion transport"/>
    <property type="evidence" value="ECO:0007669"/>
    <property type="project" value="UniProtKB-KW"/>
</dbReference>
<dbReference type="GO" id="GO:0005737">
    <property type="term" value="C:cytoplasm"/>
    <property type="evidence" value="ECO:0007669"/>
    <property type="project" value="UniProtKB-SubCell"/>
</dbReference>
<dbReference type="FunFam" id="1.20.58.220:FF:000004">
    <property type="entry name" value="Phosphate-specific transport system accessory protein PhoU"/>
    <property type="match status" value="1"/>
</dbReference>
<dbReference type="NCBIfam" id="TIGR02135">
    <property type="entry name" value="phoU_full"/>
    <property type="match status" value="1"/>
</dbReference>
<evidence type="ECO:0000313" key="10">
    <source>
        <dbReference type="Proteomes" id="UP000000323"/>
    </source>
</evidence>
<organism evidence="9 10">
    <name type="scientific">Thermobaculum terrenum (strain ATCC BAA-798 / CCMEE 7001 / YNP1)</name>
    <dbReference type="NCBI Taxonomy" id="525904"/>
    <lineage>
        <taxon>Bacteria</taxon>
        <taxon>Bacillati</taxon>
        <taxon>Chloroflexota</taxon>
        <taxon>Chloroflexia</taxon>
        <taxon>Candidatus Thermobaculales</taxon>
        <taxon>Candidatus Thermobaculaceae</taxon>
        <taxon>Thermobaculum</taxon>
    </lineage>
</organism>
<evidence type="ECO:0000256" key="1">
    <source>
        <dbReference type="ARBA" id="ARBA00004496"/>
    </source>
</evidence>
<keyword evidence="6 7" id="KW-0592">Phosphate transport</keyword>
<evidence type="ECO:0000256" key="4">
    <source>
        <dbReference type="ARBA" id="ARBA00022448"/>
    </source>
</evidence>
<dbReference type="KEGG" id="ttr:Tter_2870"/>
<dbReference type="PANTHER" id="PTHR42930">
    <property type="entry name" value="PHOSPHATE-SPECIFIC TRANSPORT SYSTEM ACCESSORY PROTEIN PHOU"/>
    <property type="match status" value="1"/>
</dbReference>
<dbReference type="HOGENOM" id="CLU_078518_3_0_0"/>
<evidence type="ECO:0000259" key="8">
    <source>
        <dbReference type="Pfam" id="PF01895"/>
    </source>
</evidence>
<comment type="function">
    <text evidence="7">Plays a role in the regulation of phosphate uptake.</text>
</comment>
<dbReference type="InterPro" id="IPR026022">
    <property type="entry name" value="PhoU_dom"/>
</dbReference>
<dbReference type="GO" id="GO:0030643">
    <property type="term" value="P:intracellular phosphate ion homeostasis"/>
    <property type="evidence" value="ECO:0007669"/>
    <property type="project" value="InterPro"/>
</dbReference>
<dbReference type="InterPro" id="IPR038078">
    <property type="entry name" value="PhoU-like_sf"/>
</dbReference>
<dbReference type="InterPro" id="IPR028366">
    <property type="entry name" value="PhoU"/>
</dbReference>
<dbReference type="STRING" id="525904.Tter_2870"/>
<dbReference type="RefSeq" id="WP_012876782.1">
    <property type="nucleotide sequence ID" value="NC_013526.1"/>
</dbReference>
<evidence type="ECO:0000313" key="9">
    <source>
        <dbReference type="EMBL" id="ACZ43752.1"/>
    </source>
</evidence>
<proteinExistence type="inferred from homology"/>
<protein>
    <recommendedName>
        <fullName evidence="7">Phosphate-specific transport system accessory protein PhoU</fullName>
    </recommendedName>
</protein>
<dbReference type="Proteomes" id="UP000000323">
    <property type="component" value="Chromosome 2"/>
</dbReference>
<keyword evidence="4 7" id="KW-0813">Transport</keyword>
<dbReference type="Pfam" id="PF01895">
    <property type="entry name" value="PhoU"/>
    <property type="match status" value="2"/>
</dbReference>
<dbReference type="PIRSF" id="PIRSF003107">
    <property type="entry name" value="PhoU"/>
    <property type="match status" value="1"/>
</dbReference>
<evidence type="ECO:0000256" key="7">
    <source>
        <dbReference type="PIRNR" id="PIRNR003107"/>
    </source>
</evidence>
<feature type="domain" description="PhoU" evidence="8">
    <location>
        <begin position="120"/>
        <end position="205"/>
    </location>
</feature>
<dbReference type="EMBL" id="CP001826">
    <property type="protein sequence ID" value="ACZ43752.1"/>
    <property type="molecule type" value="Genomic_DNA"/>
</dbReference>
<dbReference type="PANTHER" id="PTHR42930:SF3">
    <property type="entry name" value="PHOSPHATE-SPECIFIC TRANSPORT SYSTEM ACCESSORY PROTEIN PHOU"/>
    <property type="match status" value="1"/>
</dbReference>
<dbReference type="GO" id="GO:0045936">
    <property type="term" value="P:negative regulation of phosphate metabolic process"/>
    <property type="evidence" value="ECO:0007669"/>
    <property type="project" value="InterPro"/>
</dbReference>
<dbReference type="SUPFAM" id="SSF109755">
    <property type="entry name" value="PhoU-like"/>
    <property type="match status" value="1"/>
</dbReference>
<dbReference type="OrthoDB" id="9814256at2"/>
<reference evidence="10" key="1">
    <citation type="journal article" date="2010" name="Stand. Genomic Sci.">
        <title>Complete genome sequence of 'Thermobaculum terrenum' type strain (YNP1).</title>
        <authorList>
            <person name="Kiss H."/>
            <person name="Cleland D."/>
            <person name="Lapidus A."/>
            <person name="Lucas S."/>
            <person name="Glavina Del Rio T."/>
            <person name="Nolan M."/>
            <person name="Tice H."/>
            <person name="Han C."/>
            <person name="Goodwin L."/>
            <person name="Pitluck S."/>
            <person name="Liolios K."/>
            <person name="Ivanova N."/>
            <person name="Mavromatis K."/>
            <person name="Ovchinnikova G."/>
            <person name="Pati A."/>
            <person name="Chen A."/>
            <person name="Palaniappan K."/>
            <person name="Land M."/>
            <person name="Hauser L."/>
            <person name="Chang Y."/>
            <person name="Jeffries C."/>
            <person name="Lu M."/>
            <person name="Brettin T."/>
            <person name="Detter J."/>
            <person name="Goker M."/>
            <person name="Tindall B."/>
            <person name="Beck B."/>
            <person name="McDermott T."/>
            <person name="Woyke T."/>
            <person name="Bristow J."/>
            <person name="Eisen J."/>
            <person name="Markowitz V."/>
            <person name="Hugenholtz P."/>
            <person name="Kyrpides N."/>
            <person name="Klenk H."/>
            <person name="Cheng J."/>
        </authorList>
    </citation>
    <scope>NUCLEOTIDE SEQUENCE [LARGE SCALE GENOMIC DNA]</scope>
    <source>
        <strain evidence="10">ATCC BAA-798 / YNP1</strain>
    </source>
</reference>
<keyword evidence="5 7" id="KW-0963">Cytoplasm</keyword>
<evidence type="ECO:0000256" key="2">
    <source>
        <dbReference type="ARBA" id="ARBA00008107"/>
    </source>
</evidence>
<name>D1CJ32_THET1</name>
<dbReference type="AlphaFoldDB" id="D1CJ32"/>
<gene>
    <name evidence="9" type="ordered locus">Tter_2870</name>
</gene>
<accession>D1CJ32</accession>
<dbReference type="Gene3D" id="1.20.58.220">
    <property type="entry name" value="Phosphate transport system protein phou homolog 2, domain 2"/>
    <property type="match status" value="1"/>
</dbReference>
<evidence type="ECO:0000256" key="6">
    <source>
        <dbReference type="ARBA" id="ARBA00022592"/>
    </source>
</evidence>
<sequence length="220" mass="24849">MPREHFERELNALQDSMLTLGSMVEKAITRSVEALKTGDVQLARQVIEEDDLLDAQREAVERDALLLIATQQPLAGDLRKIAAVLNISSELERMGDYAEGIAKISIDIASEPPLKPLVTIPKMAEQACSMLRRSLEAFVNQDLTQAQEIWGEDDEIDRLYDQVYHELLAFMLADPRTIQRATRLLWVSHNLERIADRVTNICERIRFMVGGEVNAAPTRP</sequence>
<comment type="subcellular location">
    <subcellularLocation>
        <location evidence="1 7">Cytoplasm</location>
    </subcellularLocation>
</comment>
<feature type="domain" description="PhoU" evidence="8">
    <location>
        <begin position="19"/>
        <end position="104"/>
    </location>
</feature>
<evidence type="ECO:0000256" key="3">
    <source>
        <dbReference type="ARBA" id="ARBA00011738"/>
    </source>
</evidence>
<keyword evidence="10" id="KW-1185">Reference proteome</keyword>
<comment type="similarity">
    <text evidence="2 7">Belongs to the PhoU family.</text>
</comment>
<dbReference type="eggNOG" id="COG0704">
    <property type="taxonomic scope" value="Bacteria"/>
</dbReference>
<evidence type="ECO:0000256" key="5">
    <source>
        <dbReference type="ARBA" id="ARBA00022490"/>
    </source>
</evidence>
<comment type="subunit">
    <text evidence="3 7">Homodimer.</text>
</comment>